<dbReference type="EMBL" id="FJOG01000013">
    <property type="protein sequence ID" value="CZR59369.1"/>
    <property type="molecule type" value="Genomic_DNA"/>
</dbReference>
<dbReference type="InterPro" id="IPR052957">
    <property type="entry name" value="Auxin_embryo_med"/>
</dbReference>
<dbReference type="STRING" id="576137.A0A1L7X2W2"/>
<dbReference type="PANTHER" id="PTHR32387:SF0">
    <property type="entry name" value="PROTEIN NO VEIN"/>
    <property type="match status" value="1"/>
</dbReference>
<dbReference type="SUPFAM" id="SSF55874">
    <property type="entry name" value="ATPase domain of HSP90 chaperone/DNA topoisomerase II/histidine kinase"/>
    <property type="match status" value="1"/>
</dbReference>
<evidence type="ECO:0008006" key="4">
    <source>
        <dbReference type="Google" id="ProtNLM"/>
    </source>
</evidence>
<name>A0A1L7X2W2_9HELO</name>
<dbReference type="Gene3D" id="3.30.565.10">
    <property type="entry name" value="Histidine kinase-like ATPase, C-terminal domain"/>
    <property type="match status" value="1"/>
</dbReference>
<feature type="region of interest" description="Disordered" evidence="1">
    <location>
        <begin position="901"/>
        <end position="928"/>
    </location>
</feature>
<evidence type="ECO:0000256" key="1">
    <source>
        <dbReference type="SAM" id="MobiDB-lite"/>
    </source>
</evidence>
<dbReference type="Proteomes" id="UP000184330">
    <property type="component" value="Unassembled WGS sequence"/>
</dbReference>
<evidence type="ECO:0000313" key="2">
    <source>
        <dbReference type="EMBL" id="CZR59369.1"/>
    </source>
</evidence>
<keyword evidence="3" id="KW-1185">Reference proteome</keyword>
<dbReference type="OrthoDB" id="1262810at2759"/>
<dbReference type="PANTHER" id="PTHR32387">
    <property type="entry name" value="WU:FJ29H11"/>
    <property type="match status" value="1"/>
</dbReference>
<gene>
    <name evidence="2" type="ORF">PAC_09261</name>
</gene>
<dbReference type="InterPro" id="IPR036890">
    <property type="entry name" value="HATPase_C_sf"/>
</dbReference>
<reference evidence="2 3" key="1">
    <citation type="submission" date="2016-03" db="EMBL/GenBank/DDBJ databases">
        <authorList>
            <person name="Ploux O."/>
        </authorList>
    </citation>
    <scope>NUCLEOTIDE SEQUENCE [LARGE SCALE GENOMIC DNA]</scope>
    <source>
        <strain evidence="2 3">UAMH 11012</strain>
    </source>
</reference>
<organism evidence="2 3">
    <name type="scientific">Phialocephala subalpina</name>
    <dbReference type="NCBI Taxonomy" id="576137"/>
    <lineage>
        <taxon>Eukaryota</taxon>
        <taxon>Fungi</taxon>
        <taxon>Dikarya</taxon>
        <taxon>Ascomycota</taxon>
        <taxon>Pezizomycotina</taxon>
        <taxon>Leotiomycetes</taxon>
        <taxon>Helotiales</taxon>
        <taxon>Mollisiaceae</taxon>
        <taxon>Phialocephala</taxon>
        <taxon>Phialocephala fortinii species complex</taxon>
    </lineage>
</organism>
<sequence length="1544" mass="175553">MGAQEPEWEELGGREAAEKHIQEIRISHGQGGQSVPGKLVEILEQSCKILANQLYEGPTHFLLELIQNANDNKFDEKDPTMIFTHKNGALQVQCNEVGFSPANVVSICGLGSSSKKNKKRPEDSIIYVGEKGIGFKSVFRVADVVWVSSRAYSFKFDSEAPLGMITPAVERFPVSKLQNWTSFYLRLKKDRDGSSLEPKIRAELETFDERLLLFLQRLRTIKIQIYDDFGGMKSFQYNKYEIVWDGDQTINLADGKTTTSYLTRRHKLTALPKEDRREGVSSSEVVLAFPVNQSKEPIIVHQRVFAFLPIQDFGFSVILQADFLLTANREGVETSNPWNETLRNGFINAFEEAATNFNQTSLQYKWIRYLPEPSNSTGFFEILKRGIRDALVVKPVLRAWDEKPLRPDMALIIPEKFRDQDGRPLTLNPKKEHTYLSKNYSDADFKYLKYLGVKEMTHNDFLTDLGLLLKEYFGDFTKKTSEWQSRLAGVLTNILLDHPIECLAGFPLVELRTGKWVSVSPDAEKAFFPGERDRKVPGGIEMQIVDPKAAQDPARRQLYSKLGVADIENTVVQERIVQLHESWKTHPSISTYDLIAQIQFLFSTLWVNNENSPIWIVTEQGQAAKGSEVYIDSDGPLSASKVFAENRAGFNFIHPKYLAAHKENQDSWIQWIIRNVGVSEIPRLVLNNAPSTLSKDFRFIIKSSLSERWLHILCVHWAEYEVWLKAKEVEAETTEPSGGNVPAKAIETPTDQDRLVSELRDTMVTCRDKKQYRLHETYLPLDEFIYASSGKGPLLRIKDAENTRWQNLGLFGVGVKNDFKFYLHWLGTLAGSPAVKRSEVNNLLRQIQARCRKEDEEEVKKLFVDSTKKLIFVPDPKPPKPISSNEPTNKSLLSLLEGSTRRQGLGPSSVEERQSPTPAQLARIRDTADDDDECKIQKGKWYLAAQFLWSGPHYFRVNRSLNSLYPGNERLFRDILGLTKVDISHFIAEVSSFSLEDPTLNQPLAYMWSILAALNSYMSSHHYYGYLYYYSEAYYQQFLSLKTWPILTNPDDPPKEMRTAASSDEWFIADRWDLKEIFCETVPLLAFDPDLCSGLKIVFRSLSLEGRYLSTATKTTTKFEGRIKLSPQYTERLRTKAPFLIRIVNSDASSAKPRRLAALQDIEVYLVDKIVKRNTVRYQGADVDGKLSPTDAYVERENDKLKIYVVSSYLESDKTLDELVTSLGSALEITSKDWLRLFQFVLGNDNEEKICTFLDKENIPRNPNAKEDYDWGTEEKTIYSGSGGGGGGGRGSSLFFRVISSDNFHEFSSSFPMAGGNGVWFMPTDNSSNAAEISEKLAALGFQVVLPGSGASRQMGGGAWGAPEEEEEDETLQFLGEHELSLKLEQCLEGLYVPEEHWTSPLRTQAGLPEYKTTDGKYGAAFTIPDDPDHRFAKIMAQQYGQNIQSIYNRPPKNWHLEVKPSYGTLADEFSLNWEQFERIRKLSYTRRGSTQGMPTEASVLVRVYNVGKNSQVTFLVEPWKLYTEDKIEFRYQGTVKGQPVNTE</sequence>
<protein>
    <recommendedName>
        <fullName evidence="4">Protein NO VEIN C-terminal domain-containing protein</fullName>
    </recommendedName>
</protein>
<evidence type="ECO:0000313" key="3">
    <source>
        <dbReference type="Proteomes" id="UP000184330"/>
    </source>
</evidence>
<accession>A0A1L7X2W2</accession>
<proteinExistence type="predicted"/>